<dbReference type="PROSITE" id="PS50006">
    <property type="entry name" value="FHA_DOMAIN"/>
    <property type="match status" value="1"/>
</dbReference>
<organism evidence="5 6">
    <name type="scientific">Angustibacter luteus</name>
    <dbReference type="NCBI Taxonomy" id="658456"/>
    <lineage>
        <taxon>Bacteria</taxon>
        <taxon>Bacillati</taxon>
        <taxon>Actinomycetota</taxon>
        <taxon>Actinomycetes</taxon>
        <taxon>Kineosporiales</taxon>
        <taxon>Kineosporiaceae</taxon>
    </lineage>
</organism>
<evidence type="ECO:0000256" key="3">
    <source>
        <dbReference type="SAM" id="Phobius"/>
    </source>
</evidence>
<evidence type="ECO:0000259" key="4">
    <source>
        <dbReference type="PROSITE" id="PS50006"/>
    </source>
</evidence>
<keyword evidence="1" id="KW-0597">Phosphoprotein</keyword>
<dbReference type="SUPFAM" id="SSF49879">
    <property type="entry name" value="SMAD/FHA domain"/>
    <property type="match status" value="1"/>
</dbReference>
<dbReference type="InterPro" id="IPR000253">
    <property type="entry name" value="FHA_dom"/>
</dbReference>
<sequence>MSELTVTIIRLGLLAVLWVFVFSVVGVLRGDLFGTRVTQRAATTPAPRKEPAPAKPPKAARTSRRTPSHVLVTEGPLKGTTISLGQQSVLIGRNPGSTVVLEDDYASGRHARIYPEGEEWFVEDLGSTNGTYLGNDRLTAPQQLSVGSTLRIGTTVLELRR</sequence>
<accession>A0ABW1JEE4</accession>
<keyword evidence="3" id="KW-1133">Transmembrane helix</keyword>
<dbReference type="InterPro" id="IPR008984">
    <property type="entry name" value="SMAD_FHA_dom_sf"/>
</dbReference>
<reference evidence="6" key="1">
    <citation type="journal article" date="2019" name="Int. J. Syst. Evol. Microbiol.">
        <title>The Global Catalogue of Microorganisms (GCM) 10K type strain sequencing project: providing services to taxonomists for standard genome sequencing and annotation.</title>
        <authorList>
            <consortium name="The Broad Institute Genomics Platform"/>
            <consortium name="The Broad Institute Genome Sequencing Center for Infectious Disease"/>
            <person name="Wu L."/>
            <person name="Ma J."/>
        </authorList>
    </citation>
    <scope>NUCLEOTIDE SEQUENCE [LARGE SCALE GENOMIC DNA]</scope>
    <source>
        <strain evidence="6">KACC 14249</strain>
    </source>
</reference>
<feature type="region of interest" description="Disordered" evidence="2">
    <location>
        <begin position="40"/>
        <end position="68"/>
    </location>
</feature>
<dbReference type="PANTHER" id="PTHR23308">
    <property type="entry name" value="NUCLEAR INHIBITOR OF PROTEIN PHOSPHATASE-1"/>
    <property type="match status" value="1"/>
</dbReference>
<keyword evidence="3" id="KW-0472">Membrane</keyword>
<proteinExistence type="predicted"/>
<gene>
    <name evidence="5" type="ORF">ACFQDO_09115</name>
</gene>
<keyword evidence="6" id="KW-1185">Reference proteome</keyword>
<dbReference type="Pfam" id="PF00498">
    <property type="entry name" value="FHA"/>
    <property type="match status" value="1"/>
</dbReference>
<feature type="domain" description="FHA" evidence="4">
    <location>
        <begin position="89"/>
        <end position="138"/>
    </location>
</feature>
<keyword evidence="3" id="KW-0812">Transmembrane</keyword>
<evidence type="ECO:0000256" key="1">
    <source>
        <dbReference type="ARBA" id="ARBA00022553"/>
    </source>
</evidence>
<protein>
    <submittedName>
        <fullName evidence="5">FHA domain-containing protein</fullName>
    </submittedName>
</protein>
<name>A0ABW1JEE4_9ACTN</name>
<evidence type="ECO:0000256" key="2">
    <source>
        <dbReference type="SAM" id="MobiDB-lite"/>
    </source>
</evidence>
<dbReference type="EMBL" id="JBHSRD010000003">
    <property type="protein sequence ID" value="MFC6007287.1"/>
    <property type="molecule type" value="Genomic_DNA"/>
</dbReference>
<dbReference type="RefSeq" id="WP_345716091.1">
    <property type="nucleotide sequence ID" value="NZ_BAABFP010000004.1"/>
</dbReference>
<evidence type="ECO:0000313" key="5">
    <source>
        <dbReference type="EMBL" id="MFC6007287.1"/>
    </source>
</evidence>
<dbReference type="Gene3D" id="2.60.200.20">
    <property type="match status" value="1"/>
</dbReference>
<feature type="transmembrane region" description="Helical" evidence="3">
    <location>
        <begin position="6"/>
        <end position="28"/>
    </location>
</feature>
<comment type="caution">
    <text evidence="5">The sequence shown here is derived from an EMBL/GenBank/DDBJ whole genome shotgun (WGS) entry which is preliminary data.</text>
</comment>
<dbReference type="InterPro" id="IPR050923">
    <property type="entry name" value="Cell_Proc_Reg/RNA_Proc"/>
</dbReference>
<evidence type="ECO:0000313" key="6">
    <source>
        <dbReference type="Proteomes" id="UP001596189"/>
    </source>
</evidence>
<dbReference type="Proteomes" id="UP001596189">
    <property type="component" value="Unassembled WGS sequence"/>
</dbReference>
<dbReference type="SMART" id="SM00240">
    <property type="entry name" value="FHA"/>
    <property type="match status" value="1"/>
</dbReference>